<organism evidence="1">
    <name type="scientific">freshwater metagenome</name>
    <dbReference type="NCBI Taxonomy" id="449393"/>
    <lineage>
        <taxon>unclassified sequences</taxon>
        <taxon>metagenomes</taxon>
        <taxon>ecological metagenomes</taxon>
    </lineage>
</organism>
<proteinExistence type="predicted"/>
<dbReference type="AlphaFoldDB" id="A0A6J6B379"/>
<sequence length="552" mass="58465">MNIKRSGFSVAAAAILALGMVAPAHAADNPVKLVAPKELPGVPAIPFTGIKAQNFSTPSTMVNLDITPSLVVIGDAITITGKGMEANTPVTLTWSTHDATWVTDVQPNTVNYMGTSYIKYNVVIATLTTDALGGFVYKTKVPSDFGGVHDIYAVNNDIALAHGGVQVARTLKISPKSGPIGTPITIEYTGLGPTLYAAGSAVYYDGKYTGSMQARWTRGTAKTTILATGAVGNHYIQTNEAISFSYLNVMQSPVPFANSEMASFKVTKDPGIFTPTVKYPALMTPTVSQRTTLSDAGLDPATKAVMSLTPDRGIVGSKTTIKVSGIPTKGVHTLVWSTVTGNRVNCTSGTCWVYNPIPLGTVDVTDGTIEKEVTIPDHLGGYHVVQVKLGDVIEAQQVFYVKESIQPLLDKSGKVLTMGVAKADLSGSAEAFARGGQGTPTYTFKEGEEFTISLKGVGWTQMDNTLAVSYDNSYVGYGCGFNSNGYLVVHLKAMGGVGTHIITMRPLLYTQQPSFANTPYGMVPILTSESDLPGLALGYQIPTFNFAIKIVK</sequence>
<reference evidence="1" key="1">
    <citation type="submission" date="2020-05" db="EMBL/GenBank/DDBJ databases">
        <authorList>
            <person name="Chiriac C."/>
            <person name="Salcher M."/>
            <person name="Ghai R."/>
            <person name="Kavagutti S V."/>
        </authorList>
    </citation>
    <scope>NUCLEOTIDE SEQUENCE</scope>
</reference>
<protein>
    <submittedName>
        <fullName evidence="1">Unannotated protein</fullName>
    </submittedName>
</protein>
<accession>A0A6J6B379</accession>
<name>A0A6J6B379_9ZZZZ</name>
<evidence type="ECO:0000313" key="1">
    <source>
        <dbReference type="EMBL" id="CAB4533236.1"/>
    </source>
</evidence>
<dbReference type="EMBL" id="CAEZSD010000059">
    <property type="protein sequence ID" value="CAB4533236.1"/>
    <property type="molecule type" value="Genomic_DNA"/>
</dbReference>
<gene>
    <name evidence="1" type="ORF">UFOPK1399_00598</name>
</gene>